<comment type="caution">
    <text evidence="2">The sequence shown here is derived from an EMBL/GenBank/DDBJ whole genome shotgun (WGS) entry which is preliminary data.</text>
</comment>
<protein>
    <submittedName>
        <fullName evidence="2">Uncharacterized protein</fullName>
    </submittedName>
</protein>
<reference evidence="2" key="1">
    <citation type="submission" date="2020-07" db="EMBL/GenBank/DDBJ databases">
        <title>The High-quality genome of the commercially important snow crab, Chionoecetes opilio.</title>
        <authorList>
            <person name="Jeong J.-H."/>
            <person name="Ryu S."/>
        </authorList>
    </citation>
    <scope>NUCLEOTIDE SEQUENCE</scope>
    <source>
        <strain evidence="2">MADBK_172401_WGS</strain>
        <tissue evidence="2">Digestive gland</tissue>
    </source>
</reference>
<dbReference type="AlphaFoldDB" id="A0A8J5CLB5"/>
<evidence type="ECO:0000256" key="1">
    <source>
        <dbReference type="SAM" id="MobiDB-lite"/>
    </source>
</evidence>
<keyword evidence="3" id="KW-1185">Reference proteome</keyword>
<accession>A0A8J5CLB5</accession>
<organism evidence="2 3">
    <name type="scientific">Chionoecetes opilio</name>
    <name type="common">Atlantic snow crab</name>
    <name type="synonym">Cancer opilio</name>
    <dbReference type="NCBI Taxonomy" id="41210"/>
    <lineage>
        <taxon>Eukaryota</taxon>
        <taxon>Metazoa</taxon>
        <taxon>Ecdysozoa</taxon>
        <taxon>Arthropoda</taxon>
        <taxon>Crustacea</taxon>
        <taxon>Multicrustacea</taxon>
        <taxon>Malacostraca</taxon>
        <taxon>Eumalacostraca</taxon>
        <taxon>Eucarida</taxon>
        <taxon>Decapoda</taxon>
        <taxon>Pleocyemata</taxon>
        <taxon>Brachyura</taxon>
        <taxon>Eubrachyura</taxon>
        <taxon>Majoidea</taxon>
        <taxon>Majidae</taxon>
        <taxon>Chionoecetes</taxon>
    </lineage>
</organism>
<feature type="compositionally biased region" description="Basic residues" evidence="1">
    <location>
        <begin position="117"/>
        <end position="138"/>
    </location>
</feature>
<gene>
    <name evidence="2" type="ORF">GWK47_019335</name>
</gene>
<proteinExistence type="predicted"/>
<dbReference type="EMBL" id="JACEEZ010022764">
    <property type="protein sequence ID" value="KAG0712022.1"/>
    <property type="molecule type" value="Genomic_DNA"/>
</dbReference>
<evidence type="ECO:0000313" key="2">
    <source>
        <dbReference type="EMBL" id="KAG0712022.1"/>
    </source>
</evidence>
<name>A0A8J5CLB5_CHIOP</name>
<feature type="compositionally biased region" description="Basic and acidic residues" evidence="1">
    <location>
        <begin position="106"/>
        <end position="116"/>
    </location>
</feature>
<evidence type="ECO:0000313" key="3">
    <source>
        <dbReference type="Proteomes" id="UP000770661"/>
    </source>
</evidence>
<sequence length="138" mass="14525">MRSSGCNSCGLITSGVACQVGEVSWVEVPVRDADCSCWCNPVVEKAAFREGKAWFWGPARSLKALLVACAAGKALVVACAAGKGLLGGLTPTGAGQDPTVGGQETRSLRLDMEPTEKRRRRSERGRPPSKRGRPLTPG</sequence>
<dbReference type="Proteomes" id="UP000770661">
    <property type="component" value="Unassembled WGS sequence"/>
</dbReference>
<feature type="region of interest" description="Disordered" evidence="1">
    <location>
        <begin position="89"/>
        <end position="138"/>
    </location>
</feature>
<dbReference type="PROSITE" id="PS51257">
    <property type="entry name" value="PROKAR_LIPOPROTEIN"/>
    <property type="match status" value="1"/>
</dbReference>